<dbReference type="Pfam" id="PF01465">
    <property type="entry name" value="GRIP"/>
    <property type="match status" value="1"/>
</dbReference>
<keyword evidence="3" id="KW-0963">Cytoplasm</keyword>
<evidence type="ECO:0000256" key="7">
    <source>
        <dbReference type="ARBA" id="ARBA00055375"/>
    </source>
</evidence>
<dbReference type="GeneTree" id="ENSGT00940000153772"/>
<feature type="compositionally biased region" description="Low complexity" evidence="11">
    <location>
        <begin position="148"/>
        <end position="164"/>
    </location>
</feature>
<evidence type="ECO:0000256" key="1">
    <source>
        <dbReference type="ARBA" id="ARBA00004395"/>
    </source>
</evidence>
<sequence length="906" mass="102610">MEKFGMSFGGGPSKKELVDAIETQRKQLVQYQTRFKDVVRAYKSLLKEKEALEASLKVLTVSQEVDLSQRGDDGSASGSNMTYDFPDDHCSMHSEDSLDTAASADTATSITSGSTKGDQAEEDQGSSPGEMGATGPGGPSVSQRSEEASGSESGISSSSSGGSEVQQHLTPPPTSSMEADRRVLQLKTQLTTLTSSLATVTQEKSRMEANFQADKRKIKQDMDALQGTLEESKRQHEAEIHALHEQLAESKARVITQQHEREQEQGDHALMLRELQKLLQEERSQRQDAELRLEDTREVLLEVTQAADRGHDYEARLKEVTQQREEMRRSLQTAEAERNKPDPRVEELQRELATLKNHFQQQMQHEIRKVSQAEERLQGQSQLEEGRVASLELRVSELSELLGACEKARQRDQQNTHWLRERILQLDTENKTLAIAASTRGSPLDLSMDEANLDVNVLKERLEKVKRLLLLATQRNHPEQTMEIEKMAEMEGQLGKGTGSCGESSDGEKASALYYQQELRQLKEEFERYKVRAQVVLKNKNAKDCSLAKELEEARDQLAELKEKYINLRIHGDEAEAKHRRELEECQQGKGMLQQGHKQELDRAEAQYRESLLRLEGELHRQRDRTMALLQEKDQELEKLKSIGYSLAGYRSHHSDEGETGADFRATADGGSNNSNNANNMDDLAQEESDIITHALRLAGPNEPTLLLYVEQLARKEVEIGSLRRQKHRLEEDVHQLQGRLIANGERYDEEVAELRGRLDKRHRDQGREGANLEYLKNVIYKFLTLQDTRGRQQTLTAILTILHFSPQEKQAVVKQHQNQAWWTAGMRASTVSEETVGEGAMMTTGSPISMSLQSICRWIRKDWKHLDRSEGKGQFIYDAAFTNTMHPQIKLKIQLSSSHVIYTDT</sequence>
<keyword evidence="6" id="KW-0472">Membrane</keyword>
<accession>A0A8C7G8Q8</accession>
<dbReference type="InterPro" id="IPR000237">
    <property type="entry name" value="GRIP_dom"/>
</dbReference>
<evidence type="ECO:0000256" key="5">
    <source>
        <dbReference type="ARBA" id="ARBA00023054"/>
    </source>
</evidence>
<feature type="coiled-coil region" evidence="10">
    <location>
        <begin position="448"/>
        <end position="475"/>
    </location>
</feature>
<gene>
    <name evidence="13" type="primary">GCC1</name>
    <name evidence="13" type="synonym">LOC109896798</name>
</gene>
<dbReference type="PANTHER" id="PTHR23157">
    <property type="entry name" value="GRIP AND COILED-COIL DOMAIN-CONTAINING PROTEIN 1"/>
    <property type="match status" value="1"/>
</dbReference>
<comment type="function">
    <text evidence="7">Probably involved in maintaining Golgi structure.</text>
</comment>
<comment type="subcellular location">
    <subcellularLocation>
        <location evidence="2">Cytoplasm</location>
    </subcellularLocation>
    <subcellularLocation>
        <location evidence="1">Golgi apparatus membrane</location>
        <topology evidence="1">Peripheral membrane protein</topology>
    </subcellularLocation>
</comment>
<feature type="coiled-coil region" evidence="10">
    <location>
        <begin position="713"/>
        <end position="740"/>
    </location>
</feature>
<dbReference type="FunFam" id="1.10.220.60:FF:000005">
    <property type="entry name" value="GRIP and coiled-coil domain-containing protein 1"/>
    <property type="match status" value="1"/>
</dbReference>
<name>A0A8C7G8Q8_ONCKI</name>
<dbReference type="SMART" id="SM00755">
    <property type="entry name" value="Grip"/>
    <property type="match status" value="1"/>
</dbReference>
<evidence type="ECO:0000256" key="3">
    <source>
        <dbReference type="ARBA" id="ARBA00022490"/>
    </source>
</evidence>
<evidence type="ECO:0000256" key="2">
    <source>
        <dbReference type="ARBA" id="ARBA00004496"/>
    </source>
</evidence>
<keyword evidence="5 10" id="KW-0175">Coiled coil</keyword>
<evidence type="ECO:0000256" key="6">
    <source>
        <dbReference type="ARBA" id="ARBA00023136"/>
    </source>
</evidence>
<dbReference type="PROSITE" id="PS50913">
    <property type="entry name" value="GRIP"/>
    <property type="match status" value="1"/>
</dbReference>
<evidence type="ECO:0000256" key="8">
    <source>
        <dbReference type="ARBA" id="ARBA00073150"/>
    </source>
</evidence>
<dbReference type="Ensembl" id="ENSOKIT00005040234.1">
    <property type="protein sequence ID" value="ENSOKIP00005038132.1"/>
    <property type="gene ID" value="ENSOKIG00005016254.1"/>
</dbReference>
<dbReference type="Gene3D" id="1.10.220.60">
    <property type="entry name" value="GRIP domain"/>
    <property type="match status" value="1"/>
</dbReference>
<feature type="domain" description="GRIP" evidence="12">
    <location>
        <begin position="766"/>
        <end position="816"/>
    </location>
</feature>
<dbReference type="PANTHER" id="PTHR23157:SF25">
    <property type="entry name" value="GRIP AND COILED-COIL DOMAIN-CONTAINING PROTEIN 1"/>
    <property type="match status" value="1"/>
</dbReference>
<feature type="coiled-coil region" evidence="10">
    <location>
        <begin position="512"/>
        <end position="618"/>
    </location>
</feature>
<dbReference type="GO" id="GO:0000139">
    <property type="term" value="C:Golgi membrane"/>
    <property type="evidence" value="ECO:0007669"/>
    <property type="project" value="UniProtKB-SubCell"/>
</dbReference>
<feature type="compositionally biased region" description="Low complexity" evidence="11">
    <location>
        <begin position="99"/>
        <end position="115"/>
    </location>
</feature>
<evidence type="ECO:0000256" key="9">
    <source>
        <dbReference type="ARBA" id="ARBA00076300"/>
    </source>
</evidence>
<evidence type="ECO:0000256" key="4">
    <source>
        <dbReference type="ARBA" id="ARBA00023034"/>
    </source>
</evidence>
<evidence type="ECO:0000313" key="14">
    <source>
        <dbReference type="Proteomes" id="UP000694557"/>
    </source>
</evidence>
<evidence type="ECO:0000313" key="13">
    <source>
        <dbReference type="Ensembl" id="ENSOKIP00005038132.1"/>
    </source>
</evidence>
<feature type="compositionally biased region" description="Basic and acidic residues" evidence="11">
    <location>
        <begin position="86"/>
        <end position="96"/>
    </location>
</feature>
<reference evidence="13" key="1">
    <citation type="submission" date="2025-08" db="UniProtKB">
        <authorList>
            <consortium name="Ensembl"/>
        </authorList>
    </citation>
    <scope>IDENTIFICATION</scope>
</reference>
<dbReference type="AlphaFoldDB" id="A0A8C7G8Q8"/>
<proteinExistence type="predicted"/>
<feature type="region of interest" description="Disordered" evidence="11">
    <location>
        <begin position="66"/>
        <end position="179"/>
    </location>
</feature>
<evidence type="ECO:0000259" key="12">
    <source>
        <dbReference type="PROSITE" id="PS50913"/>
    </source>
</evidence>
<dbReference type="Proteomes" id="UP000694557">
    <property type="component" value="Unassembled WGS sequence"/>
</dbReference>
<feature type="region of interest" description="Disordered" evidence="11">
    <location>
        <begin position="321"/>
        <end position="344"/>
    </location>
</feature>
<evidence type="ECO:0000256" key="10">
    <source>
        <dbReference type="SAM" id="Coils"/>
    </source>
</evidence>
<keyword evidence="4" id="KW-0333">Golgi apparatus</keyword>
<organism evidence="13 14">
    <name type="scientific">Oncorhynchus kisutch</name>
    <name type="common">Coho salmon</name>
    <name type="synonym">Salmo kisutch</name>
    <dbReference type="NCBI Taxonomy" id="8019"/>
    <lineage>
        <taxon>Eukaryota</taxon>
        <taxon>Metazoa</taxon>
        <taxon>Chordata</taxon>
        <taxon>Craniata</taxon>
        <taxon>Vertebrata</taxon>
        <taxon>Euteleostomi</taxon>
        <taxon>Actinopterygii</taxon>
        <taxon>Neopterygii</taxon>
        <taxon>Teleostei</taxon>
        <taxon>Protacanthopterygii</taxon>
        <taxon>Salmoniformes</taxon>
        <taxon>Salmonidae</taxon>
        <taxon>Salmoninae</taxon>
        <taxon>Oncorhynchus</taxon>
    </lineage>
</organism>
<reference evidence="13" key="2">
    <citation type="submission" date="2025-09" db="UniProtKB">
        <authorList>
            <consortium name="Ensembl"/>
        </authorList>
    </citation>
    <scope>IDENTIFICATION</scope>
</reference>
<protein>
    <recommendedName>
        <fullName evidence="8">GRIP and coiled-coil domain-containing protein 1</fullName>
    </recommendedName>
    <alternativeName>
        <fullName evidence="9">Golgi coiled-coil protein 1</fullName>
    </alternativeName>
</protein>
<evidence type="ECO:0000256" key="11">
    <source>
        <dbReference type="SAM" id="MobiDB-lite"/>
    </source>
</evidence>
<dbReference type="InterPro" id="IPR051952">
    <property type="entry name" value="Golgi-autophagy_related"/>
</dbReference>
<keyword evidence="14" id="KW-1185">Reference proteome</keyword>